<proteinExistence type="predicted"/>
<protein>
    <submittedName>
        <fullName evidence="1">Uncharacterized protein</fullName>
    </submittedName>
</protein>
<name>A0A370P1Z6_9BURK</name>
<evidence type="ECO:0000313" key="2">
    <source>
        <dbReference type="Proteomes" id="UP000255165"/>
    </source>
</evidence>
<accession>A0A370P1Z6</accession>
<organism evidence="1 2">
    <name type="scientific">Cupriavidus lacunae</name>
    <dbReference type="NCBI Taxonomy" id="2666307"/>
    <lineage>
        <taxon>Bacteria</taxon>
        <taxon>Pseudomonadati</taxon>
        <taxon>Pseudomonadota</taxon>
        <taxon>Betaproteobacteria</taxon>
        <taxon>Burkholderiales</taxon>
        <taxon>Burkholderiaceae</taxon>
        <taxon>Cupriavidus</taxon>
    </lineage>
</organism>
<gene>
    <name evidence="1" type="ORF">DN412_03060</name>
</gene>
<dbReference type="EMBL" id="QKWJ01000002">
    <property type="protein sequence ID" value="RDK11891.1"/>
    <property type="molecule type" value="Genomic_DNA"/>
</dbReference>
<reference evidence="1 2" key="1">
    <citation type="submission" date="2018-06" db="EMBL/GenBank/DDBJ databases">
        <authorList>
            <person name="Feng T."/>
            <person name="Jeon C.O."/>
        </authorList>
    </citation>
    <scope>NUCLEOTIDE SEQUENCE [LARGE SCALE GENOMIC DNA]</scope>
    <source>
        <strain evidence="1 2">S23</strain>
    </source>
</reference>
<evidence type="ECO:0000313" key="1">
    <source>
        <dbReference type="EMBL" id="RDK11891.1"/>
    </source>
</evidence>
<dbReference type="AlphaFoldDB" id="A0A370P1Z6"/>
<sequence>MFRPAPDVPTEPSIELAGWLVMETERGERHLAGINVSRGTPRVSSAIETLEASTMQVTTRSGRVYSLRGIGNVATEARLAWGLWCRGNAVLGWRDVTEEYEPAMRAYLSGSDYLQ</sequence>
<dbReference type="RefSeq" id="WP_115013164.1">
    <property type="nucleotide sequence ID" value="NZ_QKWJ01000002.1"/>
</dbReference>
<dbReference type="Proteomes" id="UP000255165">
    <property type="component" value="Unassembled WGS sequence"/>
</dbReference>
<keyword evidence="2" id="KW-1185">Reference proteome</keyword>
<comment type="caution">
    <text evidence="1">The sequence shown here is derived from an EMBL/GenBank/DDBJ whole genome shotgun (WGS) entry which is preliminary data.</text>
</comment>